<dbReference type="InterPro" id="IPR003877">
    <property type="entry name" value="SPRY_dom"/>
</dbReference>
<organism evidence="2 3">
    <name type="scientific">Liparis tanakae</name>
    <name type="common">Tanaka's snailfish</name>
    <dbReference type="NCBI Taxonomy" id="230148"/>
    <lineage>
        <taxon>Eukaryota</taxon>
        <taxon>Metazoa</taxon>
        <taxon>Chordata</taxon>
        <taxon>Craniata</taxon>
        <taxon>Vertebrata</taxon>
        <taxon>Euteleostomi</taxon>
        <taxon>Actinopterygii</taxon>
        <taxon>Neopterygii</taxon>
        <taxon>Teleostei</taxon>
        <taxon>Neoteleostei</taxon>
        <taxon>Acanthomorphata</taxon>
        <taxon>Eupercaria</taxon>
        <taxon>Perciformes</taxon>
        <taxon>Cottioidei</taxon>
        <taxon>Cottales</taxon>
        <taxon>Liparidae</taxon>
        <taxon>Liparis</taxon>
    </lineage>
</organism>
<feature type="domain" description="B30.2/SPRY" evidence="1">
    <location>
        <begin position="76"/>
        <end position="270"/>
    </location>
</feature>
<dbReference type="CDD" id="cd13733">
    <property type="entry name" value="SPRY_PRY_C-I_1"/>
    <property type="match status" value="1"/>
</dbReference>
<gene>
    <name evidence="2" type="primary">MEFV_6</name>
    <name evidence="2" type="ORF">EYF80_041143</name>
</gene>
<evidence type="ECO:0000313" key="3">
    <source>
        <dbReference type="Proteomes" id="UP000314294"/>
    </source>
</evidence>
<evidence type="ECO:0000259" key="1">
    <source>
        <dbReference type="PROSITE" id="PS50188"/>
    </source>
</evidence>
<dbReference type="InterPro" id="IPR013320">
    <property type="entry name" value="ConA-like_dom_sf"/>
</dbReference>
<dbReference type="Gene3D" id="2.60.120.920">
    <property type="match status" value="1"/>
</dbReference>
<dbReference type="InterPro" id="IPR050143">
    <property type="entry name" value="TRIM/RBCC"/>
</dbReference>
<dbReference type="Proteomes" id="UP000314294">
    <property type="component" value="Unassembled WGS sequence"/>
</dbReference>
<comment type="caution">
    <text evidence="2">The sequence shown here is derived from an EMBL/GenBank/DDBJ whole genome shotgun (WGS) entry which is preliminary data.</text>
</comment>
<dbReference type="InterPro" id="IPR043136">
    <property type="entry name" value="B30.2/SPRY_sf"/>
</dbReference>
<dbReference type="EMBL" id="SRLO01000687">
    <property type="protein sequence ID" value="TNN48650.1"/>
    <property type="molecule type" value="Genomic_DNA"/>
</dbReference>
<proteinExistence type="predicted"/>
<sequence>MEDSVYSQLCVGLQVPIQSIPGLRGASSFCNRILQGARLEKYSSFLKGRERLRIRCLPLSLASVGCRCACRKPEETTGILNEESGKRCSPSRFGDLRRGEDDSVGHREVKRKFSPTELQARGGATLKRRAATSHSGNERTQSFSSEKLYYEVQVKGKSQWLLGVARESINRKVDITVSPLNGYWTIWLSNGNEYKAAASPSVVLSLKSRPQKVGVFVDYEEGLVSFYDVEAAVLIYSFTGCSFKEKLLPFFYPGLYHDGRNSAPLIITPVGADDSVGHREVKVRFSPTELQKQTFPSEVISSTE</sequence>
<dbReference type="PRINTS" id="PR01407">
    <property type="entry name" value="BUTYPHLNCDUF"/>
</dbReference>
<accession>A0A4Z2G677</accession>
<protein>
    <submittedName>
        <fullName evidence="2">Pyrin</fullName>
    </submittedName>
</protein>
<keyword evidence="3" id="KW-1185">Reference proteome</keyword>
<dbReference type="OrthoDB" id="6105938at2759"/>
<dbReference type="PANTHER" id="PTHR24103">
    <property type="entry name" value="E3 UBIQUITIN-PROTEIN LIGASE TRIM"/>
    <property type="match status" value="1"/>
</dbReference>
<dbReference type="InterPro" id="IPR001870">
    <property type="entry name" value="B30.2/SPRY"/>
</dbReference>
<dbReference type="SUPFAM" id="SSF49899">
    <property type="entry name" value="Concanavalin A-like lectins/glucanases"/>
    <property type="match status" value="1"/>
</dbReference>
<dbReference type="PROSITE" id="PS50188">
    <property type="entry name" value="B302_SPRY"/>
    <property type="match status" value="1"/>
</dbReference>
<name>A0A4Z2G677_9TELE</name>
<dbReference type="AlphaFoldDB" id="A0A4Z2G677"/>
<dbReference type="InterPro" id="IPR003879">
    <property type="entry name" value="Butyrophylin_SPRY"/>
</dbReference>
<dbReference type="Pfam" id="PF00622">
    <property type="entry name" value="SPRY"/>
    <property type="match status" value="1"/>
</dbReference>
<reference evidence="2 3" key="1">
    <citation type="submission" date="2019-03" db="EMBL/GenBank/DDBJ databases">
        <title>First draft genome of Liparis tanakae, snailfish: a comprehensive survey of snailfish specific genes.</title>
        <authorList>
            <person name="Kim W."/>
            <person name="Song I."/>
            <person name="Jeong J.-H."/>
            <person name="Kim D."/>
            <person name="Kim S."/>
            <person name="Ryu S."/>
            <person name="Song J.Y."/>
            <person name="Lee S.K."/>
        </authorList>
    </citation>
    <scope>NUCLEOTIDE SEQUENCE [LARGE SCALE GENOMIC DNA]</scope>
    <source>
        <tissue evidence="2">Muscle</tissue>
    </source>
</reference>
<dbReference type="SMART" id="SM00449">
    <property type="entry name" value="SPRY"/>
    <property type="match status" value="1"/>
</dbReference>
<evidence type="ECO:0000313" key="2">
    <source>
        <dbReference type="EMBL" id="TNN48650.1"/>
    </source>
</evidence>